<keyword evidence="2" id="KW-1185">Reference proteome</keyword>
<dbReference type="EMBL" id="JAAALK010000282">
    <property type="protein sequence ID" value="KAG8080564.1"/>
    <property type="molecule type" value="Genomic_DNA"/>
</dbReference>
<evidence type="ECO:0000313" key="1">
    <source>
        <dbReference type="EMBL" id="KAG8080564.1"/>
    </source>
</evidence>
<reference evidence="1" key="1">
    <citation type="journal article" date="2021" name="bioRxiv">
        <title>Whole Genome Assembly and Annotation of Northern Wild Rice, Zizania palustris L., Supports a Whole Genome Duplication in the Zizania Genus.</title>
        <authorList>
            <person name="Haas M."/>
            <person name="Kono T."/>
            <person name="Macchietto M."/>
            <person name="Millas R."/>
            <person name="McGilp L."/>
            <person name="Shao M."/>
            <person name="Duquette J."/>
            <person name="Hirsch C.N."/>
            <person name="Kimball J."/>
        </authorList>
    </citation>
    <scope>NUCLEOTIDE SEQUENCE</scope>
    <source>
        <tissue evidence="1">Fresh leaf tissue</tissue>
    </source>
</reference>
<comment type="caution">
    <text evidence="1">The sequence shown here is derived from an EMBL/GenBank/DDBJ whole genome shotgun (WGS) entry which is preliminary data.</text>
</comment>
<dbReference type="Proteomes" id="UP000729402">
    <property type="component" value="Unassembled WGS sequence"/>
</dbReference>
<gene>
    <name evidence="1" type="ORF">GUJ93_ZPchr0007g4263</name>
</gene>
<reference evidence="1" key="2">
    <citation type="submission" date="2021-02" db="EMBL/GenBank/DDBJ databases">
        <authorList>
            <person name="Kimball J.A."/>
            <person name="Haas M.W."/>
            <person name="Macchietto M."/>
            <person name="Kono T."/>
            <person name="Duquette J."/>
            <person name="Shao M."/>
        </authorList>
    </citation>
    <scope>NUCLEOTIDE SEQUENCE</scope>
    <source>
        <tissue evidence="1">Fresh leaf tissue</tissue>
    </source>
</reference>
<accession>A0A8J5T5V1</accession>
<sequence>MGLTPGLSRPLHISESPPFASIPVGGGGEWSARRRGWWRSRAPAKPTGRAAAAGPVSYCSRAHQVAAPEPVYLFRPVKCVELLQFLGKGFERVGCGNDNNDDGVHDVEKQHQICIPIAWIRVPIVWTRVTAAGSMLP</sequence>
<proteinExistence type="predicted"/>
<protein>
    <submittedName>
        <fullName evidence="1">Uncharacterized protein</fullName>
    </submittedName>
</protein>
<organism evidence="1 2">
    <name type="scientific">Zizania palustris</name>
    <name type="common">Northern wild rice</name>
    <dbReference type="NCBI Taxonomy" id="103762"/>
    <lineage>
        <taxon>Eukaryota</taxon>
        <taxon>Viridiplantae</taxon>
        <taxon>Streptophyta</taxon>
        <taxon>Embryophyta</taxon>
        <taxon>Tracheophyta</taxon>
        <taxon>Spermatophyta</taxon>
        <taxon>Magnoliopsida</taxon>
        <taxon>Liliopsida</taxon>
        <taxon>Poales</taxon>
        <taxon>Poaceae</taxon>
        <taxon>BOP clade</taxon>
        <taxon>Oryzoideae</taxon>
        <taxon>Oryzeae</taxon>
        <taxon>Zizaniinae</taxon>
        <taxon>Zizania</taxon>
    </lineage>
</organism>
<name>A0A8J5T5V1_ZIZPA</name>
<evidence type="ECO:0000313" key="2">
    <source>
        <dbReference type="Proteomes" id="UP000729402"/>
    </source>
</evidence>
<dbReference type="AlphaFoldDB" id="A0A8J5T5V1"/>